<protein>
    <submittedName>
        <fullName evidence="9">Cytochrome P450 6A1</fullName>
    </submittedName>
</protein>
<dbReference type="Gene3D" id="1.10.630.10">
    <property type="entry name" value="Cytochrome P450"/>
    <property type="match status" value="1"/>
</dbReference>
<dbReference type="EMBL" id="CP023323">
    <property type="protein sequence ID" value="ATY61066.1"/>
    <property type="molecule type" value="Genomic_DNA"/>
</dbReference>
<evidence type="ECO:0000256" key="4">
    <source>
        <dbReference type="ARBA" id="ARBA00022723"/>
    </source>
</evidence>
<comment type="cofactor">
    <cofactor evidence="1">
        <name>heme</name>
        <dbReference type="ChEBI" id="CHEBI:30413"/>
    </cofactor>
</comment>
<dbReference type="AlphaFoldDB" id="A0A2H4SD91"/>
<dbReference type="GO" id="GO:0020037">
    <property type="term" value="F:heme binding"/>
    <property type="evidence" value="ECO:0007669"/>
    <property type="project" value="InterPro"/>
</dbReference>
<comment type="similarity">
    <text evidence="2">Belongs to the cytochrome P450 family.</text>
</comment>
<dbReference type="GO" id="GO:0016125">
    <property type="term" value="P:sterol metabolic process"/>
    <property type="evidence" value="ECO:0007669"/>
    <property type="project" value="TreeGrafter"/>
</dbReference>
<feature type="transmembrane region" description="Helical" evidence="8">
    <location>
        <begin position="16"/>
        <end position="38"/>
    </location>
</feature>
<keyword evidence="4" id="KW-0479">Metal-binding</keyword>
<keyword evidence="8" id="KW-1133">Transmembrane helix</keyword>
<keyword evidence="8" id="KW-0812">Transmembrane</keyword>
<evidence type="ECO:0000256" key="7">
    <source>
        <dbReference type="ARBA" id="ARBA00023033"/>
    </source>
</evidence>
<evidence type="ECO:0000256" key="8">
    <source>
        <dbReference type="SAM" id="Phobius"/>
    </source>
</evidence>
<keyword evidence="5" id="KW-0560">Oxidoreductase</keyword>
<evidence type="ECO:0000256" key="2">
    <source>
        <dbReference type="ARBA" id="ARBA00010617"/>
    </source>
</evidence>
<reference evidence="9 10" key="1">
    <citation type="journal article" date="2017" name="BMC Genomics">
        <title>Chromosome level assembly and secondary metabolite potential of the parasitic fungus Cordyceps militaris.</title>
        <authorList>
            <person name="Kramer G.J."/>
            <person name="Nodwell J.R."/>
        </authorList>
    </citation>
    <scope>NUCLEOTIDE SEQUENCE [LARGE SCALE GENOMIC DNA]</scope>
    <source>
        <strain evidence="9 10">ATCC 34164</strain>
    </source>
</reference>
<dbReference type="VEuPathDB" id="FungiDB:CCM_02830"/>
<dbReference type="GO" id="GO:0005506">
    <property type="term" value="F:iron ion binding"/>
    <property type="evidence" value="ECO:0007669"/>
    <property type="project" value="InterPro"/>
</dbReference>
<dbReference type="GO" id="GO:0004497">
    <property type="term" value="F:monooxygenase activity"/>
    <property type="evidence" value="ECO:0007669"/>
    <property type="project" value="UniProtKB-KW"/>
</dbReference>
<evidence type="ECO:0000313" key="10">
    <source>
        <dbReference type="Proteomes" id="UP000323067"/>
    </source>
</evidence>
<organism evidence="9 10">
    <name type="scientific">Cordyceps militaris</name>
    <name type="common">Caterpillar fungus</name>
    <name type="synonym">Clavaria militaris</name>
    <dbReference type="NCBI Taxonomy" id="73501"/>
    <lineage>
        <taxon>Eukaryota</taxon>
        <taxon>Fungi</taxon>
        <taxon>Dikarya</taxon>
        <taxon>Ascomycota</taxon>
        <taxon>Pezizomycotina</taxon>
        <taxon>Sordariomycetes</taxon>
        <taxon>Hypocreomycetidae</taxon>
        <taxon>Hypocreales</taxon>
        <taxon>Cordycipitaceae</taxon>
        <taxon>Cordyceps</taxon>
    </lineage>
</organism>
<dbReference type="InterPro" id="IPR036396">
    <property type="entry name" value="Cyt_P450_sf"/>
</dbReference>
<keyword evidence="8" id="KW-0472">Membrane</keyword>
<name>A0A2H4SD91_CORMI</name>
<accession>A0A2H4SD91</accession>
<dbReference type="PANTHER" id="PTHR24286">
    <property type="entry name" value="CYTOCHROME P450 26"/>
    <property type="match status" value="1"/>
</dbReference>
<evidence type="ECO:0000256" key="3">
    <source>
        <dbReference type="ARBA" id="ARBA00022617"/>
    </source>
</evidence>
<feature type="transmembrane region" description="Helical" evidence="8">
    <location>
        <begin position="50"/>
        <end position="66"/>
    </location>
</feature>
<evidence type="ECO:0000313" key="9">
    <source>
        <dbReference type="EMBL" id="ATY61066.1"/>
    </source>
</evidence>
<dbReference type="PANTHER" id="PTHR24286:SF24">
    <property type="entry name" value="LANOSTEROL 14-ALPHA DEMETHYLASE"/>
    <property type="match status" value="1"/>
</dbReference>
<evidence type="ECO:0000256" key="6">
    <source>
        <dbReference type="ARBA" id="ARBA00023004"/>
    </source>
</evidence>
<sequence>MLQRYILPAMLGWLPWWFAAAALLMLCTVILAMAGLVLQRPKLPENAPKLITGWPIMGSIGFYFWRHDFLEGQRKSMENSHIPSTTDGIPLVCLVQLFSFFVFGCQCQPFANCTIRHSALLALPSRHQTESAHSVRSQIKLFRKILTRERFSESLPSLVTDTDLVFRQLSMSGRAVPLFPVMCRLIYQLMHRVAGIHEVAESDKLLDSSLKHFSSIEKCTAFQVMFNPWPLPGMLSKLWAAISLHRLVMRVMNERRKTGRVERDTLQLLMDYGEEDLEIVKVSWHSSLLVPGSWAYHVEPQCIISVLFAGLLNTGISSTWLLCYLAENRVWYEQVQAEVDMFVNKNRRTPEESVREILQRVPYNDWDTQFPSISVCLRETLRLGVYQPAYRRNMSGEDVEIPGTNQVIPKESFAFFSMGEVHMDETIYPNASEWEPARHLPGREEGAHRPHEFVGWGSGLHPCVGSKAATLEITVAVVTMVALNEFWLVERNGEARKRRLPRANKNNLSVNLPTEEIYLKCSPRTNKHDGL</sequence>
<keyword evidence="7" id="KW-0503">Monooxygenase</keyword>
<evidence type="ECO:0000256" key="5">
    <source>
        <dbReference type="ARBA" id="ARBA00023002"/>
    </source>
</evidence>
<dbReference type="InterPro" id="IPR001128">
    <property type="entry name" value="Cyt_P450"/>
</dbReference>
<dbReference type="OrthoDB" id="1055148at2759"/>
<keyword evidence="6" id="KW-0408">Iron</keyword>
<keyword evidence="3" id="KW-0349">Heme</keyword>
<gene>
    <name evidence="9" type="ORF">A9K55_006117</name>
</gene>
<dbReference type="VEuPathDB" id="FungiDB:A9K55_006117"/>
<dbReference type="Pfam" id="PF00067">
    <property type="entry name" value="p450"/>
    <property type="match status" value="1"/>
</dbReference>
<dbReference type="SUPFAM" id="SSF48264">
    <property type="entry name" value="Cytochrome P450"/>
    <property type="match status" value="1"/>
</dbReference>
<evidence type="ECO:0000256" key="1">
    <source>
        <dbReference type="ARBA" id="ARBA00001971"/>
    </source>
</evidence>
<dbReference type="Proteomes" id="UP000323067">
    <property type="component" value="Chromosome vi"/>
</dbReference>
<proteinExistence type="inferred from homology"/>
<dbReference type="GO" id="GO:0016705">
    <property type="term" value="F:oxidoreductase activity, acting on paired donors, with incorporation or reduction of molecular oxygen"/>
    <property type="evidence" value="ECO:0007669"/>
    <property type="project" value="InterPro"/>
</dbReference>